<reference evidence="4" key="1">
    <citation type="submission" date="2014-04" db="EMBL/GenBank/DDBJ databases">
        <title>Evolutionary Origins and Diversification of the Mycorrhizal Mutualists.</title>
        <authorList>
            <consortium name="DOE Joint Genome Institute"/>
            <consortium name="Mycorrhizal Genomics Consortium"/>
            <person name="Kohler A."/>
            <person name="Kuo A."/>
            <person name="Nagy L.G."/>
            <person name="Floudas D."/>
            <person name="Copeland A."/>
            <person name="Barry K.W."/>
            <person name="Cichocki N."/>
            <person name="Veneault-Fourrey C."/>
            <person name="LaButti K."/>
            <person name="Lindquist E.A."/>
            <person name="Lipzen A."/>
            <person name="Lundell T."/>
            <person name="Morin E."/>
            <person name="Murat C."/>
            <person name="Riley R."/>
            <person name="Ohm R."/>
            <person name="Sun H."/>
            <person name="Tunlid A."/>
            <person name="Henrissat B."/>
            <person name="Grigoriev I.V."/>
            <person name="Hibbett D.S."/>
            <person name="Martin F."/>
        </authorList>
    </citation>
    <scope>NUCLEOTIDE SEQUENCE [LARGE SCALE GENOMIC DNA]</scope>
    <source>
        <strain evidence="4">FD-334 SS-4</strain>
    </source>
</reference>
<evidence type="ECO:0000313" key="4">
    <source>
        <dbReference type="Proteomes" id="UP000054270"/>
    </source>
</evidence>
<dbReference type="InterPro" id="IPR000719">
    <property type="entry name" value="Prot_kinase_dom"/>
</dbReference>
<dbReference type="Proteomes" id="UP000054270">
    <property type="component" value="Unassembled WGS sequence"/>
</dbReference>
<dbReference type="InterPro" id="IPR011009">
    <property type="entry name" value="Kinase-like_dom_sf"/>
</dbReference>
<organism evidence="3 4">
    <name type="scientific">Hypholoma sublateritium (strain FD-334 SS-4)</name>
    <dbReference type="NCBI Taxonomy" id="945553"/>
    <lineage>
        <taxon>Eukaryota</taxon>
        <taxon>Fungi</taxon>
        <taxon>Dikarya</taxon>
        <taxon>Basidiomycota</taxon>
        <taxon>Agaricomycotina</taxon>
        <taxon>Agaricomycetes</taxon>
        <taxon>Agaricomycetidae</taxon>
        <taxon>Agaricales</taxon>
        <taxon>Agaricineae</taxon>
        <taxon>Strophariaceae</taxon>
        <taxon>Hypholoma</taxon>
    </lineage>
</organism>
<dbReference type="SUPFAM" id="SSF56112">
    <property type="entry name" value="Protein kinase-like (PK-like)"/>
    <property type="match status" value="1"/>
</dbReference>
<protein>
    <recommendedName>
        <fullName evidence="2">Protein kinase domain-containing protein</fullName>
    </recommendedName>
</protein>
<dbReference type="CDD" id="cd00882">
    <property type="entry name" value="Ras_like_GTPase"/>
    <property type="match status" value="1"/>
</dbReference>
<dbReference type="Pfam" id="PF01926">
    <property type="entry name" value="MMR_HSR1"/>
    <property type="match status" value="1"/>
</dbReference>
<dbReference type="InterPro" id="IPR027417">
    <property type="entry name" value="P-loop_NTPase"/>
</dbReference>
<name>A0A0D2Q3S0_HYPSF</name>
<dbReference type="GO" id="GO:0005525">
    <property type="term" value="F:GTP binding"/>
    <property type="evidence" value="ECO:0007669"/>
    <property type="project" value="InterPro"/>
</dbReference>
<dbReference type="GO" id="GO:0004674">
    <property type="term" value="F:protein serine/threonine kinase activity"/>
    <property type="evidence" value="ECO:0007669"/>
    <property type="project" value="TreeGrafter"/>
</dbReference>
<dbReference type="PROSITE" id="PS50011">
    <property type="entry name" value="PROTEIN_KINASE_DOM"/>
    <property type="match status" value="1"/>
</dbReference>
<dbReference type="GO" id="GO:0005524">
    <property type="term" value="F:ATP binding"/>
    <property type="evidence" value="ECO:0007669"/>
    <property type="project" value="InterPro"/>
</dbReference>
<dbReference type="SUPFAM" id="SSF52540">
    <property type="entry name" value="P-loop containing nucleoside triphosphate hydrolases"/>
    <property type="match status" value="1"/>
</dbReference>
<dbReference type="Gene3D" id="1.10.510.10">
    <property type="entry name" value="Transferase(Phosphotransferase) domain 1"/>
    <property type="match status" value="1"/>
</dbReference>
<dbReference type="Gene3D" id="3.40.50.300">
    <property type="entry name" value="P-loop containing nucleotide triphosphate hydrolases"/>
    <property type="match status" value="1"/>
</dbReference>
<dbReference type="InterPro" id="IPR051681">
    <property type="entry name" value="Ser/Thr_Kinases-Pseudokinases"/>
</dbReference>
<evidence type="ECO:0000256" key="1">
    <source>
        <dbReference type="ARBA" id="ARBA00008171"/>
    </source>
</evidence>
<dbReference type="PANTHER" id="PTHR44329">
    <property type="entry name" value="SERINE/THREONINE-PROTEIN KINASE TNNI3K-RELATED"/>
    <property type="match status" value="1"/>
</dbReference>
<comment type="similarity">
    <text evidence="1">Belongs to the protein kinase superfamily. TKL Ser/Thr protein kinase family. ROCO subfamily.</text>
</comment>
<evidence type="ECO:0000259" key="2">
    <source>
        <dbReference type="PROSITE" id="PS50011"/>
    </source>
</evidence>
<dbReference type="AlphaFoldDB" id="A0A0D2Q3S0"/>
<dbReference type="InterPro" id="IPR001245">
    <property type="entry name" value="Ser-Thr/Tyr_kinase_cat_dom"/>
</dbReference>
<sequence length="752" mass="84501">MPNPSALRWRLGVALGVRGYPNLRTASLRDDPTAWILANSEIISTIVKQEQQTLSMDDMGGLEGMLFPRLTLYMYGRSRLTRDSVNERNLNALLHRHKAEYTSIYDIAPLSPKSIREILPKCLGENLKLARSEIEHVTAMYELDILSIAARALVVLSSIDHIELGLGPAQLELQDLIDLLQEIIDFGHLGDARPLICAALYTLCRKSNLHPTSLILKNITSLASTSLTGTGQHVPAKAFKGKFAGKDVAIKVTKACIRDAIIWRQLDHPNVLSIFGVDNSPGNLYIISPWMLQGNVIQYLDKNLEVDRMSLVLDVARGLQYLHELNPPIVHGNLKGENILINDCLKACISDYDFMHTSHDTTQRTTGMSEGQSDNHGHKTVARDVSAFSTVLYEIMVHPVPIASQILPLSRPSVIDDTIWKIMQKCWSPDSPPISDILKIISQYLTILPSDEDFSVVRNKVIHAQPSIFDLPESIFPTSTLPILLRQDECALSPSPADLIIVVTGPSGSGKSSFINHLFGSEVAYVHDEMESCTQTVNAFACMHPRRPNQKVIIVDTPGFDDSTRTDLAILEEIAQWLEATYRKRILLSGILQFHSIRDSRMRGAPLRNLTMFQHLCGKDAYKNVVLLTTFWDRVLDEVAVNRENQLRADFWRPLIVHGSRVDQFNPPTHERAWDIIDGFSPNTSRPALTIQREMVDQKKKLYETSVFKVLKSFWRSIVNKIAKKIGIGSKGPKNIHVQRAFEQNQAFDKKR</sequence>
<keyword evidence="4" id="KW-1185">Reference proteome</keyword>
<evidence type="ECO:0000313" key="3">
    <source>
        <dbReference type="EMBL" id="KJA26250.1"/>
    </source>
</evidence>
<dbReference type="EMBL" id="KN817528">
    <property type="protein sequence ID" value="KJA26250.1"/>
    <property type="molecule type" value="Genomic_DNA"/>
</dbReference>
<feature type="domain" description="Protein kinase" evidence="2">
    <location>
        <begin position="178"/>
        <end position="447"/>
    </location>
</feature>
<dbReference type="STRING" id="945553.A0A0D2Q3S0"/>
<dbReference type="InterPro" id="IPR006073">
    <property type="entry name" value="GTP-bd"/>
</dbReference>
<proteinExistence type="inferred from homology"/>
<dbReference type="OMA" id="WILANSE"/>
<gene>
    <name evidence="3" type="ORF">HYPSUDRAFT_159174</name>
</gene>
<dbReference type="Pfam" id="PF07714">
    <property type="entry name" value="PK_Tyr_Ser-Thr"/>
    <property type="match status" value="1"/>
</dbReference>
<accession>A0A0D2Q3S0</accession>
<dbReference type="OrthoDB" id="2614383at2759"/>